<accession>A0ABY5P6K4</accession>
<dbReference type="Gene3D" id="3.30.70.100">
    <property type="match status" value="1"/>
</dbReference>
<evidence type="ECO:0000256" key="4">
    <source>
        <dbReference type="ARBA" id="ARBA00022692"/>
    </source>
</evidence>
<evidence type="ECO:0000313" key="11">
    <source>
        <dbReference type="Proteomes" id="UP001315967"/>
    </source>
</evidence>
<gene>
    <name evidence="10" type="ORF">NRE15_01610</name>
</gene>
<dbReference type="PANTHER" id="PTHR30460:SF0">
    <property type="entry name" value="MODERATE CONDUCTANCE MECHANOSENSITIVE CHANNEL YBIO"/>
    <property type="match status" value="1"/>
</dbReference>
<dbReference type="InterPro" id="IPR049142">
    <property type="entry name" value="MS_channel_1st"/>
</dbReference>
<dbReference type="Gene3D" id="1.10.287.1260">
    <property type="match status" value="1"/>
</dbReference>
<dbReference type="Pfam" id="PF00924">
    <property type="entry name" value="MS_channel_2nd"/>
    <property type="match status" value="1"/>
</dbReference>
<evidence type="ECO:0000313" key="10">
    <source>
        <dbReference type="EMBL" id="UUX34374.1"/>
    </source>
</evidence>
<dbReference type="InterPro" id="IPR011066">
    <property type="entry name" value="MscS_channel_C_sf"/>
</dbReference>
<evidence type="ECO:0000259" key="9">
    <source>
        <dbReference type="Pfam" id="PF21088"/>
    </source>
</evidence>
<keyword evidence="4 7" id="KW-0812">Transmembrane</keyword>
<proteinExistence type="inferred from homology"/>
<keyword evidence="3" id="KW-1003">Cell membrane</keyword>
<keyword evidence="11" id="KW-1185">Reference proteome</keyword>
<evidence type="ECO:0000256" key="6">
    <source>
        <dbReference type="ARBA" id="ARBA00023136"/>
    </source>
</evidence>
<sequence length="290" mass="32946">MDEVEIELTIWDELRELFANRWGDILINIIEIAIQLVLFTILFLIARYLINNLVTDKISQKLSRGSKTASKQRVSTITYLLKNGLNYALYFIYAYIILSIFGFPIGTLIASAGIAGIALGFGAQEFVTDVINGFFIILENHFEVGDFVSLPEKNLSGTIYRVGIRSTIIQAASGFLYYIPNSEIRLVMNQSRHDISVLIDLPIDDESQINKIIEIVKVETAKLYEDYHDLITDKPTINGIVRGENQTFNYRVTFSVVNGKQYQLTSVFYQAFLMAFQEQNIKFPTSSFNS</sequence>
<name>A0ABY5P6K4_9LACT</name>
<dbReference type="InterPro" id="IPR011014">
    <property type="entry name" value="MscS_channel_TM-2"/>
</dbReference>
<evidence type="ECO:0000256" key="1">
    <source>
        <dbReference type="ARBA" id="ARBA00004651"/>
    </source>
</evidence>
<comment type="similarity">
    <text evidence="2">Belongs to the MscS (TC 1.A.23) family.</text>
</comment>
<dbReference type="InterPro" id="IPR010920">
    <property type="entry name" value="LSM_dom_sf"/>
</dbReference>
<evidence type="ECO:0000259" key="8">
    <source>
        <dbReference type="Pfam" id="PF00924"/>
    </source>
</evidence>
<reference evidence="10 11" key="1">
    <citation type="submission" date="2022-08" db="EMBL/GenBank/DDBJ databases">
        <title>Aerococcaceae sp. nov isolated from spoiled eye mask.</title>
        <authorList>
            <person name="Zhou G."/>
            <person name="Xie X.-B."/>
            <person name="Shi Q.-S."/>
            <person name="Wang Y.-S."/>
            <person name="Wen X."/>
            <person name="Peng H."/>
            <person name="Yang X.-J."/>
            <person name="Tao H.-B."/>
            <person name="Huang X.-M."/>
        </authorList>
    </citation>
    <scope>NUCLEOTIDE SEQUENCE [LARGE SCALE GENOMIC DNA]</scope>
    <source>
        <strain evidence="11">DM20194951</strain>
    </source>
</reference>
<dbReference type="SUPFAM" id="SSF50182">
    <property type="entry name" value="Sm-like ribonucleoproteins"/>
    <property type="match status" value="1"/>
</dbReference>
<dbReference type="RefSeq" id="WP_313793877.1">
    <property type="nucleotide sequence ID" value="NZ_CP102453.1"/>
</dbReference>
<evidence type="ECO:0000256" key="3">
    <source>
        <dbReference type="ARBA" id="ARBA00022475"/>
    </source>
</evidence>
<evidence type="ECO:0000256" key="7">
    <source>
        <dbReference type="SAM" id="Phobius"/>
    </source>
</evidence>
<dbReference type="InterPro" id="IPR045276">
    <property type="entry name" value="YbiO_bact"/>
</dbReference>
<dbReference type="Gene3D" id="2.30.30.60">
    <property type="match status" value="1"/>
</dbReference>
<dbReference type="InterPro" id="IPR023408">
    <property type="entry name" value="MscS_beta-dom_sf"/>
</dbReference>
<evidence type="ECO:0000256" key="5">
    <source>
        <dbReference type="ARBA" id="ARBA00022989"/>
    </source>
</evidence>
<feature type="domain" description="Mechanosensitive ion channel MscS" evidence="8">
    <location>
        <begin position="127"/>
        <end position="191"/>
    </location>
</feature>
<dbReference type="Proteomes" id="UP001315967">
    <property type="component" value="Chromosome"/>
</dbReference>
<keyword evidence="5 7" id="KW-1133">Transmembrane helix</keyword>
<keyword evidence="6 7" id="KW-0472">Membrane</keyword>
<protein>
    <submittedName>
        <fullName evidence="10">Mechanosensitive ion channel family protein</fullName>
    </submittedName>
</protein>
<organism evidence="10 11">
    <name type="scientific">Fundicoccus culcitae</name>
    <dbReference type="NCBI Taxonomy" id="2969821"/>
    <lineage>
        <taxon>Bacteria</taxon>
        <taxon>Bacillati</taxon>
        <taxon>Bacillota</taxon>
        <taxon>Bacilli</taxon>
        <taxon>Lactobacillales</taxon>
        <taxon>Aerococcaceae</taxon>
        <taxon>Fundicoccus</taxon>
    </lineage>
</organism>
<dbReference type="SUPFAM" id="SSF82689">
    <property type="entry name" value="Mechanosensitive channel protein MscS (YggB), C-terminal domain"/>
    <property type="match status" value="1"/>
</dbReference>
<dbReference type="Pfam" id="PF21088">
    <property type="entry name" value="MS_channel_1st"/>
    <property type="match status" value="1"/>
</dbReference>
<dbReference type="EMBL" id="CP102453">
    <property type="protein sequence ID" value="UUX34374.1"/>
    <property type="molecule type" value="Genomic_DNA"/>
</dbReference>
<evidence type="ECO:0000256" key="2">
    <source>
        <dbReference type="ARBA" id="ARBA00008017"/>
    </source>
</evidence>
<comment type="subcellular location">
    <subcellularLocation>
        <location evidence="1">Cell membrane</location>
        <topology evidence="1">Multi-pass membrane protein</topology>
    </subcellularLocation>
</comment>
<feature type="transmembrane region" description="Helical" evidence="7">
    <location>
        <begin position="25"/>
        <end position="50"/>
    </location>
</feature>
<dbReference type="PANTHER" id="PTHR30460">
    <property type="entry name" value="MODERATE CONDUCTANCE MECHANOSENSITIVE CHANNEL YBIO"/>
    <property type="match status" value="1"/>
</dbReference>
<dbReference type="SUPFAM" id="SSF82861">
    <property type="entry name" value="Mechanosensitive channel protein MscS (YggB), transmembrane region"/>
    <property type="match status" value="1"/>
</dbReference>
<feature type="transmembrane region" description="Helical" evidence="7">
    <location>
        <begin position="87"/>
        <end position="110"/>
    </location>
</feature>
<dbReference type="InterPro" id="IPR006685">
    <property type="entry name" value="MscS_channel_2nd"/>
</dbReference>
<feature type="domain" description="Mechanosensitive ion channel transmembrane helices 2/3" evidence="9">
    <location>
        <begin position="84"/>
        <end position="124"/>
    </location>
</feature>